<proteinExistence type="predicted"/>
<evidence type="ECO:0000313" key="2">
    <source>
        <dbReference type="Proteomes" id="UP001162992"/>
    </source>
</evidence>
<keyword evidence="2" id="KW-1185">Reference proteome</keyword>
<evidence type="ECO:0000313" key="1">
    <source>
        <dbReference type="EMBL" id="KAJ7560238.1"/>
    </source>
</evidence>
<dbReference type="EMBL" id="CM055095">
    <property type="protein sequence ID" value="KAJ7560238.1"/>
    <property type="molecule type" value="Genomic_DNA"/>
</dbReference>
<accession>A0ACC2E179</accession>
<comment type="caution">
    <text evidence="1">The sequence shown here is derived from an EMBL/GenBank/DDBJ whole genome shotgun (WGS) entry which is preliminary data.</text>
</comment>
<dbReference type="Proteomes" id="UP001162992">
    <property type="component" value="Chromosome 4"/>
</dbReference>
<organism evidence="1 2">
    <name type="scientific">Diphasiastrum complanatum</name>
    <name type="common">Issler's clubmoss</name>
    <name type="synonym">Lycopodium complanatum</name>
    <dbReference type="NCBI Taxonomy" id="34168"/>
    <lineage>
        <taxon>Eukaryota</taxon>
        <taxon>Viridiplantae</taxon>
        <taxon>Streptophyta</taxon>
        <taxon>Embryophyta</taxon>
        <taxon>Tracheophyta</taxon>
        <taxon>Lycopodiopsida</taxon>
        <taxon>Lycopodiales</taxon>
        <taxon>Lycopodiaceae</taxon>
        <taxon>Lycopodioideae</taxon>
        <taxon>Diphasiastrum</taxon>
    </lineage>
</organism>
<protein>
    <submittedName>
        <fullName evidence="1">Uncharacterized protein</fullName>
    </submittedName>
</protein>
<reference evidence="2" key="1">
    <citation type="journal article" date="2024" name="Proc. Natl. Acad. Sci. U.S.A.">
        <title>Extraordinary preservation of gene collinearity over three hundred million years revealed in homosporous lycophytes.</title>
        <authorList>
            <person name="Li C."/>
            <person name="Wickell D."/>
            <person name="Kuo L.Y."/>
            <person name="Chen X."/>
            <person name="Nie B."/>
            <person name="Liao X."/>
            <person name="Peng D."/>
            <person name="Ji J."/>
            <person name="Jenkins J."/>
            <person name="Williams M."/>
            <person name="Shu S."/>
            <person name="Plott C."/>
            <person name="Barry K."/>
            <person name="Rajasekar S."/>
            <person name="Grimwood J."/>
            <person name="Han X."/>
            <person name="Sun S."/>
            <person name="Hou Z."/>
            <person name="He W."/>
            <person name="Dai G."/>
            <person name="Sun C."/>
            <person name="Schmutz J."/>
            <person name="Leebens-Mack J.H."/>
            <person name="Li F.W."/>
            <person name="Wang L."/>
        </authorList>
    </citation>
    <scope>NUCLEOTIDE SEQUENCE [LARGE SCALE GENOMIC DNA]</scope>
    <source>
        <strain evidence="2">cv. PW_Plant_1</strain>
    </source>
</reference>
<sequence length="55" mass="6210">MCFKSKLVMLAQVHLFLGSCLTKMLANVCKLHSPAKYYSAYLRPGRRTVNAGMEM</sequence>
<name>A0ACC2E179_DIPCM</name>
<gene>
    <name evidence="1" type="ORF">O6H91_04G119400</name>
</gene>